<comment type="similarity">
    <text evidence="1">Belongs to the dymeclin family.</text>
</comment>
<dbReference type="AlphaFoldDB" id="A0A3P6CY74"/>
<dbReference type="GO" id="GO:0007030">
    <property type="term" value="P:Golgi organization"/>
    <property type="evidence" value="ECO:0007669"/>
    <property type="project" value="TreeGrafter"/>
</dbReference>
<dbReference type="GO" id="GO:0005794">
    <property type="term" value="C:Golgi apparatus"/>
    <property type="evidence" value="ECO:0007669"/>
    <property type="project" value="TreeGrafter"/>
</dbReference>
<gene>
    <name evidence="5" type="ORF">BOLC2T09698H</name>
</gene>
<dbReference type="Pfam" id="PF09742">
    <property type="entry name" value="Dymeclin"/>
    <property type="match status" value="1"/>
</dbReference>
<dbReference type="EMBL" id="LR031874">
    <property type="protein sequence ID" value="VDD23787.1"/>
    <property type="molecule type" value="Genomic_DNA"/>
</dbReference>
<keyword evidence="3" id="KW-0519">Myristate</keyword>
<evidence type="ECO:0000256" key="4">
    <source>
        <dbReference type="ARBA" id="ARBA00023288"/>
    </source>
</evidence>
<evidence type="ECO:0000256" key="3">
    <source>
        <dbReference type="ARBA" id="ARBA00022707"/>
    </source>
</evidence>
<keyword evidence="4" id="KW-0449">Lipoprotein</keyword>
<proteinExistence type="inferred from homology"/>
<dbReference type="InterPro" id="IPR019142">
    <property type="entry name" value="Dymeclin"/>
</dbReference>
<organism evidence="5">
    <name type="scientific">Brassica oleracea</name>
    <name type="common">Wild cabbage</name>
    <dbReference type="NCBI Taxonomy" id="3712"/>
    <lineage>
        <taxon>Eukaryota</taxon>
        <taxon>Viridiplantae</taxon>
        <taxon>Streptophyta</taxon>
        <taxon>Embryophyta</taxon>
        <taxon>Tracheophyta</taxon>
        <taxon>Spermatophyta</taxon>
        <taxon>Magnoliopsida</taxon>
        <taxon>eudicotyledons</taxon>
        <taxon>Gunneridae</taxon>
        <taxon>Pentapetalae</taxon>
        <taxon>rosids</taxon>
        <taxon>malvids</taxon>
        <taxon>Brassicales</taxon>
        <taxon>Brassicaceae</taxon>
        <taxon>Brassiceae</taxon>
        <taxon>Brassica</taxon>
    </lineage>
</organism>
<evidence type="ECO:0000313" key="5">
    <source>
        <dbReference type="EMBL" id="VDD23787.1"/>
    </source>
</evidence>
<reference evidence="5" key="1">
    <citation type="submission" date="2018-11" db="EMBL/GenBank/DDBJ databases">
        <authorList>
            <consortium name="Genoscope - CEA"/>
            <person name="William W."/>
        </authorList>
    </citation>
    <scope>NUCLEOTIDE SEQUENCE</scope>
</reference>
<evidence type="ECO:0000256" key="2">
    <source>
        <dbReference type="ARBA" id="ARBA00015736"/>
    </source>
</evidence>
<protein>
    <recommendedName>
        <fullName evidence="2">Dymeclin</fullName>
    </recommendedName>
</protein>
<dbReference type="PANTHER" id="PTHR12895:SF9">
    <property type="entry name" value="DYMECLIN"/>
    <property type="match status" value="1"/>
</dbReference>
<name>A0A3P6CY74_BRAOL</name>
<sequence>MGGVPSTPQNTGGGDDVFRGGVSHYEFRRGEIVSLGARGSYREKACRMMLVRCLLIGMELFDFWNKLLELPSSSRWPSDRVHQACELFDQNIQNFVMHSLLSFIGSTKVRYLLSGQSPGPRDANPFIDAAMSQEKSLVFLAVRRLLLNYIFRTPPNAKGYLYSDGDSPGILERVGFAAATFVLLPLNYLVNNSGDGSKHPLAECSLHVLLILTNYHKPVMSDESLTDKSDDSATSESVSKEHGNTFSKALANARDVECEIFYLFYL</sequence>
<accession>A0A3P6CY74</accession>
<dbReference type="PANTHER" id="PTHR12895">
    <property type="entry name" value="DYMECLIN"/>
    <property type="match status" value="1"/>
</dbReference>
<evidence type="ECO:0000256" key="1">
    <source>
        <dbReference type="ARBA" id="ARBA00010603"/>
    </source>
</evidence>